<dbReference type="GO" id="GO:0010506">
    <property type="term" value="P:regulation of autophagy"/>
    <property type="evidence" value="ECO:0007669"/>
    <property type="project" value="InterPro"/>
</dbReference>
<dbReference type="GO" id="GO:0004674">
    <property type="term" value="F:protein serine/threonine kinase activity"/>
    <property type="evidence" value="ECO:0007669"/>
    <property type="project" value="InterPro"/>
</dbReference>
<dbReference type="SMART" id="SM00220">
    <property type="entry name" value="S_TKc"/>
    <property type="match status" value="1"/>
</dbReference>
<evidence type="ECO:0000313" key="5">
    <source>
        <dbReference type="EMBL" id="KOO34080.1"/>
    </source>
</evidence>
<dbReference type="InterPro" id="IPR011009">
    <property type="entry name" value="Kinase-like_dom_sf"/>
</dbReference>
<keyword evidence="5" id="KW-0418">Kinase</keyword>
<dbReference type="GO" id="GO:0005737">
    <property type="term" value="C:cytoplasm"/>
    <property type="evidence" value="ECO:0007669"/>
    <property type="project" value="TreeGrafter"/>
</dbReference>
<evidence type="ECO:0000256" key="3">
    <source>
        <dbReference type="SAM" id="MobiDB-lite"/>
    </source>
</evidence>
<dbReference type="Pfam" id="PF00069">
    <property type="entry name" value="Pkinase"/>
    <property type="match status" value="1"/>
</dbReference>
<dbReference type="InterPro" id="IPR000719">
    <property type="entry name" value="Prot_kinase_dom"/>
</dbReference>
<dbReference type="Proteomes" id="UP000037460">
    <property type="component" value="Unassembled WGS sequence"/>
</dbReference>
<keyword evidence="6" id="KW-1185">Reference proteome</keyword>
<dbReference type="AlphaFoldDB" id="A0A0M0K5I9"/>
<dbReference type="SUPFAM" id="SSF56112">
    <property type="entry name" value="Protein kinase-like (PK-like)"/>
    <property type="match status" value="1"/>
</dbReference>
<dbReference type="FunFam" id="1.10.510.10:FF:000571">
    <property type="entry name" value="Maternal embryonic leucine zipper kinase"/>
    <property type="match status" value="1"/>
</dbReference>
<dbReference type="OrthoDB" id="347657at2759"/>
<feature type="domain" description="Protein kinase" evidence="4">
    <location>
        <begin position="22"/>
        <end position="283"/>
    </location>
</feature>
<evidence type="ECO:0000256" key="2">
    <source>
        <dbReference type="ARBA" id="ARBA00022840"/>
    </source>
</evidence>
<dbReference type="InterPro" id="IPR008271">
    <property type="entry name" value="Ser/Thr_kinase_AS"/>
</dbReference>
<reference evidence="6" key="1">
    <citation type="journal article" date="2015" name="PLoS Genet.">
        <title>Genome Sequence and Transcriptome Analyses of Chrysochromulina tobin: Metabolic Tools for Enhanced Algal Fitness in the Prominent Order Prymnesiales (Haptophyceae).</title>
        <authorList>
            <person name="Hovde B.T."/>
            <person name="Deodato C.R."/>
            <person name="Hunsperger H.M."/>
            <person name="Ryken S.A."/>
            <person name="Yost W."/>
            <person name="Jha R.K."/>
            <person name="Patterson J."/>
            <person name="Monnat R.J. Jr."/>
            <person name="Barlow S.B."/>
            <person name="Starkenburg S.R."/>
            <person name="Cattolico R.A."/>
        </authorList>
    </citation>
    <scope>NUCLEOTIDE SEQUENCE</scope>
    <source>
        <strain evidence="6">CCMP291</strain>
    </source>
</reference>
<keyword evidence="5" id="KW-0808">Transferase</keyword>
<feature type="region of interest" description="Disordered" evidence="3">
    <location>
        <begin position="295"/>
        <end position="330"/>
    </location>
</feature>
<evidence type="ECO:0000256" key="1">
    <source>
        <dbReference type="ARBA" id="ARBA00022741"/>
    </source>
</evidence>
<organism evidence="5 6">
    <name type="scientific">Chrysochromulina tobinii</name>
    <dbReference type="NCBI Taxonomy" id="1460289"/>
    <lineage>
        <taxon>Eukaryota</taxon>
        <taxon>Haptista</taxon>
        <taxon>Haptophyta</taxon>
        <taxon>Prymnesiophyceae</taxon>
        <taxon>Prymnesiales</taxon>
        <taxon>Chrysochromulinaceae</taxon>
        <taxon>Chrysochromulina</taxon>
    </lineage>
</organism>
<comment type="caution">
    <text evidence="5">The sequence shown here is derived from an EMBL/GenBank/DDBJ whole genome shotgun (WGS) entry which is preliminary data.</text>
</comment>
<dbReference type="PROSITE" id="PS00108">
    <property type="entry name" value="PROTEIN_KINASE_ST"/>
    <property type="match status" value="1"/>
</dbReference>
<sequence>MSSSQNRRMSVGGTDPLAPFGYQTMSPIAQGAFSQVARARHLSTKREVAVKTFNKQKIAKEPHLVQAMKNELDVLRALQPTAHAHVANIIELLDTKSSLHAILEYCSGGSLQRKLAGRPHATGLGEREAGQIAAQVGSALCHLHSHGIAHRDIKPENILFEDAGHAAIKLCDFGFAVDCGTRRVKTVCGSPQYMAPELSRREPYLAWLVDMWAFGCVVFEMLEGKPAFRGSSMEQLNIRIVRASHEAFTSASPPAARQLVKELVVVDVANRSPAHVALQHPWFASLGLAVNVPPLPPRGGAPRGTTSHGTSRSTSPVGSRAETVEPPPPLAACARPLGAVDWMAAAFGGGHAQYDPHYNAQCDESARLSGSEGRYCEQQ</sequence>
<name>A0A0M0K5I9_9EUKA</name>
<accession>A0A0M0K5I9</accession>
<evidence type="ECO:0000259" key="4">
    <source>
        <dbReference type="PROSITE" id="PS50011"/>
    </source>
</evidence>
<proteinExistence type="predicted"/>
<feature type="compositionally biased region" description="Low complexity" evidence="3">
    <location>
        <begin position="300"/>
        <end position="315"/>
    </location>
</feature>
<dbReference type="Gene3D" id="1.10.510.10">
    <property type="entry name" value="Transferase(Phosphotransferase) domain 1"/>
    <property type="match status" value="1"/>
</dbReference>
<keyword evidence="2" id="KW-0067">ATP-binding</keyword>
<keyword evidence="1" id="KW-0547">Nucleotide-binding</keyword>
<dbReference type="PROSITE" id="PS50011">
    <property type="entry name" value="PROTEIN_KINASE_DOM"/>
    <property type="match status" value="1"/>
</dbReference>
<evidence type="ECO:0000313" key="6">
    <source>
        <dbReference type="Proteomes" id="UP000037460"/>
    </source>
</evidence>
<dbReference type="GO" id="GO:0005524">
    <property type="term" value="F:ATP binding"/>
    <property type="evidence" value="ECO:0007669"/>
    <property type="project" value="UniProtKB-KW"/>
</dbReference>
<dbReference type="PANTHER" id="PTHR24348">
    <property type="entry name" value="SERINE/THREONINE-PROTEIN KINASE UNC-51-RELATED"/>
    <property type="match status" value="1"/>
</dbReference>
<gene>
    <name evidence="5" type="ORF">Ctob_005793</name>
</gene>
<protein>
    <submittedName>
        <fullName evidence="5">Myosin light chain kinase</fullName>
    </submittedName>
</protein>
<dbReference type="InterPro" id="IPR045269">
    <property type="entry name" value="Atg1-like"/>
</dbReference>
<dbReference type="EMBL" id="JWZX01001332">
    <property type="protein sequence ID" value="KOO34080.1"/>
    <property type="molecule type" value="Genomic_DNA"/>
</dbReference>